<evidence type="ECO:0000259" key="6">
    <source>
        <dbReference type="PROSITE" id="PS51085"/>
    </source>
</evidence>
<evidence type="ECO:0000313" key="8">
    <source>
        <dbReference type="Proteomes" id="UP000178776"/>
    </source>
</evidence>
<dbReference type="Pfam" id="PF00111">
    <property type="entry name" value="Fer2"/>
    <property type="match status" value="1"/>
</dbReference>
<dbReference type="InterPro" id="IPR012675">
    <property type="entry name" value="Beta-grasp_dom_sf"/>
</dbReference>
<keyword evidence="5" id="KW-0411">Iron-sulfur</keyword>
<evidence type="ECO:0000256" key="3">
    <source>
        <dbReference type="ARBA" id="ARBA00023002"/>
    </source>
</evidence>
<dbReference type="InterPro" id="IPR006058">
    <property type="entry name" value="2Fe2S_fd_BS"/>
</dbReference>
<evidence type="ECO:0000313" key="7">
    <source>
        <dbReference type="EMBL" id="AOZ52341.1"/>
    </source>
</evidence>
<dbReference type="Gene3D" id="1.10.150.120">
    <property type="entry name" value="[2Fe-2S]-binding domain"/>
    <property type="match status" value="1"/>
</dbReference>
<dbReference type="GO" id="GO:0051537">
    <property type="term" value="F:2 iron, 2 sulfur cluster binding"/>
    <property type="evidence" value="ECO:0007669"/>
    <property type="project" value="UniProtKB-KW"/>
</dbReference>
<dbReference type="InterPro" id="IPR051452">
    <property type="entry name" value="Diverse_Oxidoreductases"/>
</dbReference>
<evidence type="ECO:0000256" key="2">
    <source>
        <dbReference type="ARBA" id="ARBA00022723"/>
    </source>
</evidence>
<dbReference type="EMBL" id="CP017707">
    <property type="protein sequence ID" value="AOZ52341.1"/>
    <property type="molecule type" value="Genomic_DNA"/>
</dbReference>
<evidence type="ECO:0000256" key="5">
    <source>
        <dbReference type="ARBA" id="ARBA00023014"/>
    </source>
</evidence>
<keyword evidence="1" id="KW-0001">2Fe-2S</keyword>
<dbReference type="GO" id="GO:0046872">
    <property type="term" value="F:metal ion binding"/>
    <property type="evidence" value="ECO:0007669"/>
    <property type="project" value="UniProtKB-KW"/>
</dbReference>
<reference evidence="7 8" key="1">
    <citation type="submission" date="2016-10" db="EMBL/GenBank/DDBJ databases">
        <title>Chromobacterium muskegensis sp. nov., an insecticidal bacterium isolated from Sphagnum bogs.</title>
        <authorList>
            <person name="Sparks M.E."/>
            <person name="Blackburn M.B."/>
            <person name="Gundersen-Rindal D.E."/>
            <person name="Mitchell A."/>
            <person name="Farrar R."/>
            <person name="Kuhar D."/>
        </authorList>
    </citation>
    <scope>NUCLEOTIDE SEQUENCE [LARGE SCALE GENOMIC DNA]</scope>
    <source>
        <strain evidence="7 8">21-1</strain>
    </source>
</reference>
<dbReference type="InterPro" id="IPR036884">
    <property type="entry name" value="2Fe-2S-bd_dom_sf"/>
</dbReference>
<dbReference type="CDD" id="cd00207">
    <property type="entry name" value="fer2"/>
    <property type="match status" value="1"/>
</dbReference>
<dbReference type="GeneID" id="68843793"/>
<dbReference type="PROSITE" id="PS51085">
    <property type="entry name" value="2FE2S_FER_2"/>
    <property type="match status" value="1"/>
</dbReference>
<dbReference type="Gene3D" id="3.10.20.30">
    <property type="match status" value="1"/>
</dbReference>
<dbReference type="AlphaFoldDB" id="A0A1D9LM95"/>
<dbReference type="GO" id="GO:0016491">
    <property type="term" value="F:oxidoreductase activity"/>
    <property type="evidence" value="ECO:0007669"/>
    <property type="project" value="UniProtKB-KW"/>
</dbReference>
<dbReference type="RefSeq" id="WP_070981308.1">
    <property type="nucleotide sequence ID" value="NZ_CP017707.1"/>
</dbReference>
<sequence>MKVSINGKEVELNSSPDTPILWALRDELGLTGTKFGCGAALCGACTVLKNGLPIRSCVTPISTLAADDSITTVEGNADKVGQAVKQAWHELDVVQCGFCQSGQVLAATALLSVNPHPSDQDIDLAMSGNLCRCGTYPRIRAAIHAAAKLL</sequence>
<dbReference type="InterPro" id="IPR002888">
    <property type="entry name" value="2Fe-2S-bd"/>
</dbReference>
<dbReference type="SUPFAM" id="SSF54292">
    <property type="entry name" value="2Fe-2S ferredoxin-like"/>
    <property type="match status" value="1"/>
</dbReference>
<feature type="domain" description="2Fe-2S ferredoxin-type" evidence="6">
    <location>
        <begin position="1"/>
        <end position="76"/>
    </location>
</feature>
<evidence type="ECO:0000256" key="4">
    <source>
        <dbReference type="ARBA" id="ARBA00023004"/>
    </source>
</evidence>
<organism evidence="7 8">
    <name type="scientific">Chromobacterium vaccinii</name>
    <dbReference type="NCBI Taxonomy" id="1108595"/>
    <lineage>
        <taxon>Bacteria</taxon>
        <taxon>Pseudomonadati</taxon>
        <taxon>Pseudomonadota</taxon>
        <taxon>Betaproteobacteria</taxon>
        <taxon>Neisseriales</taxon>
        <taxon>Chromobacteriaceae</taxon>
        <taxon>Chromobacterium</taxon>
    </lineage>
</organism>
<dbReference type="PROSITE" id="PS00197">
    <property type="entry name" value="2FE2S_FER_1"/>
    <property type="match status" value="1"/>
</dbReference>
<dbReference type="PANTHER" id="PTHR44379:SF2">
    <property type="entry name" value="BLR6218 PROTEIN"/>
    <property type="match status" value="1"/>
</dbReference>
<dbReference type="KEGG" id="cvc:BKX93_21590"/>
<proteinExistence type="predicted"/>
<dbReference type="Proteomes" id="UP000178776">
    <property type="component" value="Chromosome"/>
</dbReference>
<accession>A0A1D9LM95</accession>
<dbReference type="InterPro" id="IPR036010">
    <property type="entry name" value="2Fe-2S_ferredoxin-like_sf"/>
</dbReference>
<keyword evidence="4" id="KW-0408">Iron</keyword>
<evidence type="ECO:0000256" key="1">
    <source>
        <dbReference type="ARBA" id="ARBA00022714"/>
    </source>
</evidence>
<dbReference type="PANTHER" id="PTHR44379">
    <property type="entry name" value="OXIDOREDUCTASE WITH IRON-SULFUR SUBUNIT"/>
    <property type="match status" value="1"/>
</dbReference>
<keyword evidence="3" id="KW-0560">Oxidoreductase</keyword>
<dbReference type="InterPro" id="IPR001041">
    <property type="entry name" value="2Fe-2S_ferredoxin-type"/>
</dbReference>
<gene>
    <name evidence="7" type="ORF">BKX93_21590</name>
</gene>
<keyword evidence="2" id="KW-0479">Metal-binding</keyword>
<dbReference type="Pfam" id="PF01799">
    <property type="entry name" value="Fer2_2"/>
    <property type="match status" value="1"/>
</dbReference>
<name>A0A1D9LM95_9NEIS</name>
<protein>
    <submittedName>
        <fullName evidence="7">Isoquinoline 1-oxidoreductase</fullName>
    </submittedName>
</protein>
<dbReference type="SUPFAM" id="SSF47741">
    <property type="entry name" value="CO dehydrogenase ISP C-domain like"/>
    <property type="match status" value="1"/>
</dbReference>
<dbReference type="STRING" id="1108595.BKX93_21590"/>